<protein>
    <recommendedName>
        <fullName evidence="8">Sulfatase N-terminal domain-containing protein</fullName>
    </recommendedName>
</protein>
<feature type="transmembrane region" description="Helical" evidence="7">
    <location>
        <begin position="121"/>
        <end position="140"/>
    </location>
</feature>
<dbReference type="CDD" id="cd16015">
    <property type="entry name" value="LTA_synthase"/>
    <property type="match status" value="1"/>
</dbReference>
<proteinExistence type="predicted"/>
<comment type="pathway">
    <text evidence="2">Cell wall biogenesis; lipoteichoic acid biosynthesis.</text>
</comment>
<evidence type="ECO:0000256" key="2">
    <source>
        <dbReference type="ARBA" id="ARBA00004936"/>
    </source>
</evidence>
<dbReference type="OrthoDB" id="243547at2"/>
<keyword evidence="6 7" id="KW-0472">Membrane</keyword>
<dbReference type="Proteomes" id="UP000380386">
    <property type="component" value="Unassembled WGS sequence"/>
</dbReference>
<reference evidence="9 10" key="1">
    <citation type="journal article" date="2019" name="Syst. Appl. Microbiol.">
        <title>Polyphasic characterization of two novel Lactobacillus spp. isolated from blown salami packages: Description of Lactobacillus halodurans sp. nov. and Lactobacillus salsicarnum sp. nov.</title>
        <authorList>
            <person name="Schuster J.A."/>
            <person name="Klingl A."/>
            <person name="Vogel R.F."/>
            <person name="Ehrmann M.A."/>
        </authorList>
    </citation>
    <scope>NUCLEOTIDE SEQUENCE [LARGE SCALE GENOMIC DNA]</scope>
    <source>
        <strain evidence="9 10">TMW 1.2118</strain>
    </source>
</reference>
<keyword evidence="4 7" id="KW-0812">Transmembrane</keyword>
<evidence type="ECO:0000256" key="7">
    <source>
        <dbReference type="SAM" id="Phobius"/>
    </source>
</evidence>
<keyword evidence="3" id="KW-1003">Cell membrane</keyword>
<dbReference type="Gene3D" id="3.40.720.10">
    <property type="entry name" value="Alkaline Phosphatase, subunit A"/>
    <property type="match status" value="1"/>
</dbReference>
<dbReference type="SUPFAM" id="SSF53649">
    <property type="entry name" value="Alkaline phosphatase-like"/>
    <property type="match status" value="1"/>
</dbReference>
<dbReference type="AlphaFoldDB" id="A0A5P0ZHK6"/>
<feature type="transmembrane region" description="Helical" evidence="7">
    <location>
        <begin position="152"/>
        <end position="172"/>
    </location>
</feature>
<evidence type="ECO:0000313" key="10">
    <source>
        <dbReference type="Proteomes" id="UP000380386"/>
    </source>
</evidence>
<dbReference type="PANTHER" id="PTHR47371:SF3">
    <property type="entry name" value="PHOSPHOGLYCEROL TRANSFERASE I"/>
    <property type="match status" value="1"/>
</dbReference>
<feature type="transmembrane region" description="Helical" evidence="7">
    <location>
        <begin position="45"/>
        <end position="63"/>
    </location>
</feature>
<sequence>MKRINLTYILQFIFMLLSALLMGFALSYSQIGSLKYTFSTVTETYVGMYLITSLILFLVYLGFYAIFNRFFYSTALFYVFFGIYAIANRLKVMYRTEPVLPSDLIFLKSFKELVSMVSSKIVIIMVIVLGIIIFSSILLEKFLGKNMLHMKWWLRIVLAIIPVITIGSFYSANDEGSVVTNILNKAGRSEFTPNLMWETNSNGPLITFLSNIHVKVMDKPDGYNEAKIDSIVKKYKNVATEINKSRPNNDVNKQTLIFVLSESFADPTRVPNVKLNQDPIPNVRQIMKNNTSGMMLSSGYGGGTANMEYMSFTGLAFNQFSKSLQTLYVQLVQNQKNPENITNQFENKNAIHPYIGNFYNRSSVYNRFGFQTFRNTDSTGSLALHYTDPEDGSQYISDASAYKDVAWQVNQIKQGQFISLVTMQNHMPYYNNYQGNNFKASGSGVGKNAKQVANFAKGLSLTDESTQSFLNELDKINKPITVVFYGDHLPGIYDGNSMRKYNVSEHETEYFIYSNKYAIDHNMGTTKLNGNAAITDPNGFIPLAYQQMKEKVTPFYALLIKIQEDAPAMAKSTVGNSESLYVNRKTGKKIPYKDLTASQKELLNDYKLIQYDLTAGKGYSNKLDFTK</sequence>
<evidence type="ECO:0000256" key="3">
    <source>
        <dbReference type="ARBA" id="ARBA00022475"/>
    </source>
</evidence>
<evidence type="ECO:0000256" key="4">
    <source>
        <dbReference type="ARBA" id="ARBA00022692"/>
    </source>
</evidence>
<dbReference type="PANTHER" id="PTHR47371">
    <property type="entry name" value="LIPOTEICHOIC ACID SYNTHASE"/>
    <property type="match status" value="1"/>
</dbReference>
<dbReference type="EMBL" id="VDFM01000004">
    <property type="protein sequence ID" value="MQS52458.1"/>
    <property type="molecule type" value="Genomic_DNA"/>
</dbReference>
<dbReference type="RefSeq" id="WP_153382879.1">
    <property type="nucleotide sequence ID" value="NZ_VDFM01000004.1"/>
</dbReference>
<keyword evidence="5 7" id="KW-1133">Transmembrane helix</keyword>
<dbReference type="Pfam" id="PF00884">
    <property type="entry name" value="Sulfatase"/>
    <property type="match status" value="1"/>
</dbReference>
<evidence type="ECO:0000256" key="1">
    <source>
        <dbReference type="ARBA" id="ARBA00004651"/>
    </source>
</evidence>
<evidence type="ECO:0000313" key="9">
    <source>
        <dbReference type="EMBL" id="MQS52458.1"/>
    </source>
</evidence>
<dbReference type="InterPro" id="IPR050448">
    <property type="entry name" value="OpgB/LTA_synthase_biosynth"/>
</dbReference>
<accession>A0A5P0ZHK6</accession>
<name>A0A5P0ZHK6_9LACO</name>
<dbReference type="InterPro" id="IPR000917">
    <property type="entry name" value="Sulfatase_N"/>
</dbReference>
<comment type="caution">
    <text evidence="9">The sequence shown here is derived from an EMBL/GenBank/DDBJ whole genome shotgun (WGS) entry which is preliminary data.</text>
</comment>
<gene>
    <name evidence="9" type="ORF">FHL02_05425</name>
</gene>
<evidence type="ECO:0000256" key="5">
    <source>
        <dbReference type="ARBA" id="ARBA00022989"/>
    </source>
</evidence>
<dbReference type="GO" id="GO:0005886">
    <property type="term" value="C:plasma membrane"/>
    <property type="evidence" value="ECO:0007669"/>
    <property type="project" value="UniProtKB-SubCell"/>
</dbReference>
<evidence type="ECO:0000256" key="6">
    <source>
        <dbReference type="ARBA" id="ARBA00023136"/>
    </source>
</evidence>
<dbReference type="InterPro" id="IPR017850">
    <property type="entry name" value="Alkaline_phosphatase_core_sf"/>
</dbReference>
<evidence type="ECO:0000259" key="8">
    <source>
        <dbReference type="Pfam" id="PF00884"/>
    </source>
</evidence>
<comment type="subcellular location">
    <subcellularLocation>
        <location evidence="1">Cell membrane</location>
        <topology evidence="1">Multi-pass membrane protein</topology>
    </subcellularLocation>
</comment>
<organism evidence="9 10">
    <name type="scientific">Companilactobacillus mishanensis</name>
    <dbReference type="NCBI Taxonomy" id="2486008"/>
    <lineage>
        <taxon>Bacteria</taxon>
        <taxon>Bacillati</taxon>
        <taxon>Bacillota</taxon>
        <taxon>Bacilli</taxon>
        <taxon>Lactobacillales</taxon>
        <taxon>Lactobacillaceae</taxon>
        <taxon>Companilactobacillus</taxon>
    </lineage>
</organism>
<feature type="domain" description="Sulfatase N-terminal" evidence="8">
    <location>
        <begin position="254"/>
        <end position="516"/>
    </location>
</feature>
<feature type="transmembrane region" description="Helical" evidence="7">
    <location>
        <begin position="70"/>
        <end position="87"/>
    </location>
</feature>